<sequence>MRELAQGVSAWKEKVLDSINAGLSDIDPHTSWQAFVSNGNRLNSLQPQTVKELPEGIMDAETGLPVGPKASWAVEMFSIADASGEEGTRHIEPHVTFTTHPNSFALPEYPTFSHAKWFNSSPIPNGATSCKEDTGNPGSLYIYTVGQDISLAMQYSGVLADLAGDWGESLLKTRAELDTGLGKLAKDGRAFEPAQLDVLRDLADEEGILEEAKGPIYNAIKDIWLSVEDTHREDRHEGTERIRSSLQDMSETSQDLAQRWLHTAQLVNTLDITQSRRAILNRQMFMAESEGASLEISSQLDNVDEEITKRRPAVKESKKSLRQAFAEYGSLPIPNDVESLISALRSQDGKDSIEVVDQMGEEQDDQPPMEEDDIHAILEASRLYRPRSQYMGRSVFDNPTWSDFRIIDENTFQSTVSPVLMSPRNQLRLHRQRADGYIDQTTFVIAPPAELELGRQIEIDEECLSDDSSADT</sequence>
<gene>
    <name evidence="1" type="ORF">L202_04594</name>
</gene>
<protein>
    <submittedName>
        <fullName evidence="1">Uncharacterized protein</fullName>
    </submittedName>
</protein>
<dbReference type="GeneID" id="30155903"/>
<keyword evidence="2" id="KW-1185">Reference proteome</keyword>
<dbReference type="EMBL" id="AWGJ01000007">
    <property type="protein sequence ID" value="ODN77414.1"/>
    <property type="molecule type" value="Genomic_DNA"/>
</dbReference>
<proteinExistence type="predicted"/>
<dbReference type="Proteomes" id="UP000094065">
    <property type="component" value="Unassembled WGS sequence"/>
</dbReference>
<comment type="caution">
    <text evidence="1">The sequence shown here is derived from an EMBL/GenBank/DDBJ whole genome shotgun (WGS) entry which is preliminary data.</text>
</comment>
<dbReference type="RefSeq" id="XP_018992650.1">
    <property type="nucleotide sequence ID" value="XM_019138707.1"/>
</dbReference>
<dbReference type="OrthoDB" id="10324145at2759"/>
<organism evidence="1 2">
    <name type="scientific">Cryptococcus amylolentus CBS 6039</name>
    <dbReference type="NCBI Taxonomy" id="1295533"/>
    <lineage>
        <taxon>Eukaryota</taxon>
        <taxon>Fungi</taxon>
        <taxon>Dikarya</taxon>
        <taxon>Basidiomycota</taxon>
        <taxon>Agaricomycotina</taxon>
        <taxon>Tremellomycetes</taxon>
        <taxon>Tremellales</taxon>
        <taxon>Cryptococcaceae</taxon>
        <taxon>Cryptococcus</taxon>
    </lineage>
</organism>
<evidence type="ECO:0000313" key="1">
    <source>
        <dbReference type="EMBL" id="ODN77414.1"/>
    </source>
</evidence>
<dbReference type="AlphaFoldDB" id="A0A1E3HM57"/>
<evidence type="ECO:0000313" key="2">
    <source>
        <dbReference type="Proteomes" id="UP000094065"/>
    </source>
</evidence>
<accession>A0A1E3HM57</accession>
<name>A0A1E3HM57_9TREE</name>
<reference evidence="1 2" key="1">
    <citation type="submission" date="2016-06" db="EMBL/GenBank/DDBJ databases">
        <title>Evolution of pathogenesis and genome organization in the Tremellales.</title>
        <authorList>
            <person name="Cuomo C."/>
            <person name="Litvintseva A."/>
            <person name="Heitman J."/>
            <person name="Chen Y."/>
            <person name="Sun S."/>
            <person name="Springer D."/>
            <person name="Dromer F."/>
            <person name="Young S."/>
            <person name="Zeng Q."/>
            <person name="Chapman S."/>
            <person name="Gujja S."/>
            <person name="Saif S."/>
            <person name="Birren B."/>
        </authorList>
    </citation>
    <scope>NUCLEOTIDE SEQUENCE [LARGE SCALE GENOMIC DNA]</scope>
    <source>
        <strain evidence="1 2">CBS 6039</strain>
    </source>
</reference>